<name>A0A381QNC4_9ZZZZ</name>
<dbReference type="AlphaFoldDB" id="A0A381QNC4"/>
<dbReference type="InterPro" id="IPR013538">
    <property type="entry name" value="ASHA1/2-like_C"/>
</dbReference>
<evidence type="ECO:0000313" key="3">
    <source>
        <dbReference type="EMBL" id="SUZ80540.1"/>
    </source>
</evidence>
<reference evidence="3" key="1">
    <citation type="submission" date="2018-05" db="EMBL/GenBank/DDBJ databases">
        <authorList>
            <person name="Lanie J.A."/>
            <person name="Ng W.-L."/>
            <person name="Kazmierczak K.M."/>
            <person name="Andrzejewski T.M."/>
            <person name="Davidsen T.M."/>
            <person name="Wayne K.J."/>
            <person name="Tettelin H."/>
            <person name="Glass J.I."/>
            <person name="Rusch D."/>
            <person name="Podicherti R."/>
            <person name="Tsui H.-C.T."/>
            <person name="Winkler M.E."/>
        </authorList>
    </citation>
    <scope>NUCLEOTIDE SEQUENCE</scope>
</reference>
<gene>
    <name evidence="3" type="ORF">METZ01_LOCUS33394</name>
</gene>
<dbReference type="CDD" id="cd07814">
    <property type="entry name" value="SRPBCC_CalC_Aha1-like"/>
    <property type="match status" value="1"/>
</dbReference>
<evidence type="ECO:0000259" key="2">
    <source>
        <dbReference type="Pfam" id="PF08327"/>
    </source>
</evidence>
<dbReference type="EMBL" id="UINC01001430">
    <property type="protein sequence ID" value="SUZ80540.1"/>
    <property type="molecule type" value="Genomic_DNA"/>
</dbReference>
<comment type="similarity">
    <text evidence="1">Belongs to the AHA1 family.</text>
</comment>
<organism evidence="3">
    <name type="scientific">marine metagenome</name>
    <dbReference type="NCBI Taxonomy" id="408172"/>
    <lineage>
        <taxon>unclassified sequences</taxon>
        <taxon>metagenomes</taxon>
        <taxon>ecological metagenomes</taxon>
    </lineage>
</organism>
<accession>A0A381QNC4</accession>
<dbReference type="SUPFAM" id="SSF55961">
    <property type="entry name" value="Bet v1-like"/>
    <property type="match status" value="1"/>
</dbReference>
<dbReference type="InterPro" id="IPR023393">
    <property type="entry name" value="START-like_dom_sf"/>
</dbReference>
<proteinExistence type="inferred from homology"/>
<feature type="domain" description="Activator of Hsp90 ATPase homologue 1/2-like C-terminal" evidence="2">
    <location>
        <begin position="16"/>
        <end position="153"/>
    </location>
</feature>
<protein>
    <recommendedName>
        <fullName evidence="2">Activator of Hsp90 ATPase homologue 1/2-like C-terminal domain-containing protein</fullName>
    </recommendedName>
</protein>
<dbReference type="Gene3D" id="3.30.530.20">
    <property type="match status" value="1"/>
</dbReference>
<dbReference type="Pfam" id="PF08327">
    <property type="entry name" value="AHSA1"/>
    <property type="match status" value="1"/>
</dbReference>
<sequence>MAVRPLTFEHSVLITAAPDAVLSAFFDPTALAVWWDTIQSVTTPRPLGVYAIEWRNTPFSDAMLGTLGGVFYGTVVEYRRRKGFFLADAYWLPPESGPFGPMALEVNCRVEGPATRLRVRQSGSDEGARWQRYYALISTGWDSSLDSLKRYLESAGTSRKTQPPSA</sequence>
<evidence type="ECO:0000256" key="1">
    <source>
        <dbReference type="ARBA" id="ARBA00006817"/>
    </source>
</evidence>